<dbReference type="PANTHER" id="PTHR34606:SF4">
    <property type="entry name" value="OUTER MEMBRANE LIPOPROTEIN DOLP"/>
    <property type="match status" value="1"/>
</dbReference>
<dbReference type="PROSITE" id="PS51257">
    <property type="entry name" value="PROKAR_LIPOPROTEIN"/>
    <property type="match status" value="1"/>
</dbReference>
<dbReference type="EMBL" id="JANJHC010000026">
    <property type="protein sequence ID" value="MDA5623888.1"/>
    <property type="molecule type" value="Genomic_DNA"/>
</dbReference>
<keyword evidence="1 2" id="KW-0732">Signal</keyword>
<evidence type="ECO:0000259" key="3">
    <source>
        <dbReference type="PROSITE" id="PS50914"/>
    </source>
</evidence>
<keyword evidence="5" id="KW-0449">Lipoprotein</keyword>
<evidence type="ECO:0000313" key="4">
    <source>
        <dbReference type="EMBL" id="AMK07701.1"/>
    </source>
</evidence>
<evidence type="ECO:0000256" key="2">
    <source>
        <dbReference type="SAM" id="SignalP"/>
    </source>
</evidence>
<dbReference type="InterPro" id="IPR014004">
    <property type="entry name" value="Transpt-assoc_nodulatn_dom_bac"/>
</dbReference>
<gene>
    <name evidence="4" type="primary">PM0649</name>
    <name evidence="5" type="synonym">dolP</name>
    <name evidence="5" type="ORF">NM948_10095</name>
</gene>
<feature type="domain" description="BON" evidence="3">
    <location>
        <begin position="127"/>
        <end position="194"/>
    </location>
</feature>
<feature type="chain" id="PRO_5007272715" evidence="2">
    <location>
        <begin position="25"/>
        <end position="194"/>
    </location>
</feature>
<dbReference type="InterPro" id="IPR051686">
    <property type="entry name" value="Lipoprotein_DolP"/>
</dbReference>
<name>A0A126QD52_PASMD</name>
<dbReference type="PROSITE" id="PS50914">
    <property type="entry name" value="BON"/>
    <property type="match status" value="2"/>
</dbReference>
<dbReference type="NCBIfam" id="NF008247">
    <property type="entry name" value="PRK11023.1"/>
    <property type="match status" value="1"/>
</dbReference>
<dbReference type="Pfam" id="PF04972">
    <property type="entry name" value="BON"/>
    <property type="match status" value="2"/>
</dbReference>
<accession>A0A126QD52</accession>
<evidence type="ECO:0000256" key="1">
    <source>
        <dbReference type="ARBA" id="ARBA00022729"/>
    </source>
</evidence>
<dbReference type="AlphaFoldDB" id="A0A126QD52"/>
<evidence type="ECO:0000313" key="5">
    <source>
        <dbReference type="EMBL" id="MDA5623888.1"/>
    </source>
</evidence>
<dbReference type="RefSeq" id="WP_071523624.1">
    <property type="nucleotide sequence ID" value="NZ_CP097794.1"/>
</dbReference>
<reference evidence="5" key="2">
    <citation type="submission" date="2022-07" db="EMBL/GenBank/DDBJ databases">
        <title>Genome-based characterization of novel serogroup A variants of Pasteurella multocida.</title>
        <authorList>
            <person name="Prajapati A."/>
            <person name="Yogisharadhya R."/>
            <person name="Mohanty N."/>
            <person name="Chanda M."/>
            <person name="Mendem S.K."/>
            <person name="Siddaramappa S."/>
            <person name="Shivachandra S.B."/>
        </authorList>
    </citation>
    <scope>NUCLEOTIDE SEQUENCE</scope>
    <source>
        <strain evidence="5">NIVEDIPm19</strain>
    </source>
</reference>
<dbReference type="SMART" id="SM00749">
    <property type="entry name" value="BON"/>
    <property type="match status" value="2"/>
</dbReference>
<dbReference type="Gene3D" id="3.30.1340.30">
    <property type="match status" value="1"/>
</dbReference>
<reference evidence="4" key="1">
    <citation type="submission" date="2015-01" db="EMBL/GenBank/DDBJ databases">
        <title>Draft genome sequence of Pasteurella multocida isolated from alpaca pneumonia.</title>
        <authorList>
            <person name="Maturrano L."/>
            <person name="Hurtado R."/>
            <person name="Allasi N."/>
            <person name="Juscamayta E."/>
            <person name="Fernandez D."/>
            <person name="Maximiliano J."/>
            <person name="Rimac R."/>
            <person name="Rosadio R."/>
        </authorList>
    </citation>
    <scope>NUCLEOTIDE SEQUENCE</scope>
    <source>
        <strain evidence="4">UNMSM</strain>
    </source>
</reference>
<dbReference type="Proteomes" id="UP001145481">
    <property type="component" value="Unassembled WGS sequence"/>
</dbReference>
<dbReference type="PANTHER" id="PTHR34606">
    <property type="entry name" value="BON DOMAIN-CONTAINING PROTEIN"/>
    <property type="match status" value="1"/>
</dbReference>
<organism evidence="4">
    <name type="scientific">Pasteurella multocida</name>
    <dbReference type="NCBI Taxonomy" id="747"/>
    <lineage>
        <taxon>Bacteria</taxon>
        <taxon>Pseudomonadati</taxon>
        <taxon>Pseudomonadota</taxon>
        <taxon>Gammaproteobacteria</taxon>
        <taxon>Pasteurellales</taxon>
        <taxon>Pasteurellaceae</taxon>
        <taxon>Pasteurella</taxon>
    </lineage>
</organism>
<protein>
    <submittedName>
        <fullName evidence="5">Division/outer membrane stress-associated lipid-binding lipoprotein</fullName>
    </submittedName>
    <submittedName>
        <fullName evidence="4">PM0649 protein</fullName>
    </submittedName>
</protein>
<dbReference type="InterPro" id="IPR007055">
    <property type="entry name" value="BON_dom"/>
</dbReference>
<feature type="signal peptide" evidence="2">
    <location>
        <begin position="1"/>
        <end position="24"/>
    </location>
</feature>
<proteinExistence type="predicted"/>
<feature type="domain" description="BON" evidence="3">
    <location>
        <begin position="49"/>
        <end position="118"/>
    </location>
</feature>
<sequence length="194" mass="20871">MQINMLKKYTFILATVLLLQGCVAATIAGTAAVATKVATDPRTVGTQVDDETLEEKVRFAIRKDAQVKSEARINIISYSGRVLLIGQAPNANVAEVATSLAKGVEGVNEVYNQIRIQPQISFGQIAKDGVTTTEIKSKMLVDSRVKSTDIKVITENAEVFLMGNVTQAQADAAADIARNVSGVNKVIKVFNYLN</sequence>
<dbReference type="EMBL" id="KP659862">
    <property type="protein sequence ID" value="AMK07701.1"/>
    <property type="molecule type" value="Genomic_DNA"/>
</dbReference>